<dbReference type="Pfam" id="PF16117">
    <property type="entry name" value="DUF4833"/>
    <property type="match status" value="2"/>
</dbReference>
<organism evidence="2 3">
    <name type="scientific">Leishmania enriettii</name>
    <dbReference type="NCBI Taxonomy" id="5663"/>
    <lineage>
        <taxon>Eukaryota</taxon>
        <taxon>Discoba</taxon>
        <taxon>Euglenozoa</taxon>
        <taxon>Kinetoplastea</taxon>
        <taxon>Metakinetoplastina</taxon>
        <taxon>Trypanosomatida</taxon>
        <taxon>Trypanosomatidae</taxon>
        <taxon>Leishmaniinae</taxon>
        <taxon>Leishmania</taxon>
    </lineage>
</organism>
<dbReference type="KEGG" id="lenr:94173415"/>
<keyword evidence="3" id="KW-1185">Reference proteome</keyword>
<protein>
    <recommendedName>
        <fullName evidence="1">DUF4833 domain-containing protein</fullName>
    </recommendedName>
</protein>
<gene>
    <name evidence="2" type="ORF">CUR178_06232</name>
</gene>
<name>A0A836GU38_LEIEN</name>
<feature type="domain" description="DUF4833" evidence="1">
    <location>
        <begin position="2"/>
        <end position="92"/>
    </location>
</feature>
<reference evidence="2 3" key="1">
    <citation type="submission" date="2021-02" db="EMBL/GenBank/DDBJ databases">
        <title>Leishmania (Mundinia) enrietti genome sequencing and assembly.</title>
        <authorList>
            <person name="Almutairi H."/>
            <person name="Gatherer D."/>
        </authorList>
    </citation>
    <scope>NUCLEOTIDE SEQUENCE [LARGE SCALE GENOMIC DNA]</scope>
    <source>
        <strain evidence="2">CUR178</strain>
    </source>
</reference>
<dbReference type="RefSeq" id="XP_067693326.1">
    <property type="nucleotide sequence ID" value="XM_067837905.1"/>
</dbReference>
<sequence>MYIELSKNENVVAYQANLVDSETGELVRSGANQPHCSFKAGDPLHVYWIKINSEHVARRRARGELEDTCELSMIERNLAYGCKAAVIRKDKFVSEVLPDRASRAAASKEMIEAIGLVYDEFQPCVCRFVAASSWAVWMLRLSPLVEGEDAATSVVLSTESEASPPCRGDEEHALPQRDTVVVMVAMVDGQLSVLEKVYVASVEPKHFYQLLKVEYVEVHGTSLETGAPTYEKRRG</sequence>
<comment type="caution">
    <text evidence="2">The sequence shown here is derived from an EMBL/GenBank/DDBJ whole genome shotgun (WGS) entry which is preliminary data.</text>
</comment>
<accession>A0A836GU38</accession>
<evidence type="ECO:0000313" key="2">
    <source>
        <dbReference type="EMBL" id="KAG5480179.1"/>
    </source>
</evidence>
<dbReference type="AlphaFoldDB" id="A0A836GU38"/>
<dbReference type="InterPro" id="IPR032269">
    <property type="entry name" value="DUF4833"/>
</dbReference>
<dbReference type="EMBL" id="JAFHKP010000021">
    <property type="protein sequence ID" value="KAG5480179.1"/>
    <property type="molecule type" value="Genomic_DNA"/>
</dbReference>
<dbReference type="OrthoDB" id="88626at2759"/>
<dbReference type="GeneID" id="94173415"/>
<dbReference type="Proteomes" id="UP000674179">
    <property type="component" value="Chromosome 21"/>
</dbReference>
<evidence type="ECO:0000313" key="3">
    <source>
        <dbReference type="Proteomes" id="UP000674179"/>
    </source>
</evidence>
<proteinExistence type="predicted"/>
<evidence type="ECO:0000259" key="1">
    <source>
        <dbReference type="Pfam" id="PF16117"/>
    </source>
</evidence>
<feature type="domain" description="DUF4833" evidence="1">
    <location>
        <begin position="177"/>
        <end position="232"/>
    </location>
</feature>